<dbReference type="SUPFAM" id="SSF48371">
    <property type="entry name" value="ARM repeat"/>
    <property type="match status" value="1"/>
</dbReference>
<dbReference type="Proteomes" id="UP000441336">
    <property type="component" value="Unassembled WGS sequence"/>
</dbReference>
<dbReference type="AlphaFoldDB" id="A0A7K1TB46"/>
<dbReference type="RefSeq" id="WP_157562352.1">
    <property type="nucleotide sequence ID" value="NZ_WQKZ01000001.1"/>
</dbReference>
<name>A0A7K1TB46_9BACT</name>
<keyword evidence="2" id="KW-1185">Reference proteome</keyword>
<dbReference type="EMBL" id="WQKZ01000001">
    <property type="protein sequence ID" value="MVN75630.1"/>
    <property type="molecule type" value="Genomic_DNA"/>
</dbReference>
<dbReference type="InterPro" id="IPR016024">
    <property type="entry name" value="ARM-type_fold"/>
</dbReference>
<reference evidence="1 2" key="1">
    <citation type="submission" date="2019-12" db="EMBL/GenBank/DDBJ databases">
        <title>Hymenobacter sp. HMF4947 Genome sequencing and assembly.</title>
        <authorList>
            <person name="Kang H."/>
            <person name="Cha I."/>
            <person name="Kim H."/>
            <person name="Joh K."/>
        </authorList>
    </citation>
    <scope>NUCLEOTIDE SEQUENCE [LARGE SCALE GENOMIC DNA]</scope>
    <source>
        <strain evidence="1 2">HMF4947</strain>
    </source>
</reference>
<accession>A0A7K1TB46</accession>
<comment type="caution">
    <text evidence="1">The sequence shown here is derived from an EMBL/GenBank/DDBJ whole genome shotgun (WGS) entry which is preliminary data.</text>
</comment>
<gene>
    <name evidence="1" type="ORF">GO988_04755</name>
</gene>
<evidence type="ECO:0000313" key="2">
    <source>
        <dbReference type="Proteomes" id="UP000441336"/>
    </source>
</evidence>
<evidence type="ECO:0000313" key="1">
    <source>
        <dbReference type="EMBL" id="MVN75630.1"/>
    </source>
</evidence>
<dbReference type="Pfam" id="PF18944">
    <property type="entry name" value="DUF5691"/>
    <property type="match status" value="1"/>
</dbReference>
<organism evidence="1 2">
    <name type="scientific">Hymenobacter ginkgonis</name>
    <dbReference type="NCBI Taxonomy" id="2682976"/>
    <lineage>
        <taxon>Bacteria</taxon>
        <taxon>Pseudomonadati</taxon>
        <taxon>Bacteroidota</taxon>
        <taxon>Cytophagia</taxon>
        <taxon>Cytophagales</taxon>
        <taxon>Hymenobacteraceae</taxon>
        <taxon>Hymenobacter</taxon>
    </lineage>
</organism>
<proteinExistence type="predicted"/>
<dbReference type="InterPro" id="IPR043746">
    <property type="entry name" value="DUF5691"/>
</dbReference>
<protein>
    <submittedName>
        <fullName evidence="1">Uncharacterized protein</fullName>
    </submittedName>
</protein>
<sequence length="549" mass="59177">MSPTPVLPEQAVPQWPQLLRLALLGTRQNSVAVPAVPGFVPTADAATAPSREQHLLLAAGALALLQKAGYVPALPPHPAPPPAPAEHLPALGPLGYACLQRMVVSSLHLDSLPAYLVRVAAAGRRVPDTLLVPLLHYATRSAETRAVLAPVLGTRGHWLAAQNSEWAHLVVASPPASADPTDLGPWETGSLTERLAWLRQRFAHEAEAARALLLAALPTEPAKVQEALLELLAEHLHPTAEPTLEGLLKSRGQEVRRQAAELLVRLPGAALTERLWARAAPLLQAKRGLLGLGKASLAVALPPAWDKTWLADGIEEKNSRFAYAELAGGGGPTAARLGNLLALLPPSRWCQHLGLAPAELLAAALATDWAVPLLPAWAHSTLLHRDADFAAAFVQLWLRQRPALHQARCVHAINWVALVELLPTATRQALVLEPLLQRVRQQAPDWPADLGYVPGPWPRALSVAVVEVISRTLAHTAVPDAYHNVPVALRDLAWVLPQTVAPRLAAADIPWALQHVEAIEQPHELFRSPLQLFVDNLRFQAELLASLRE</sequence>